<keyword evidence="2" id="KW-0812">Transmembrane</keyword>
<accession>A0AA36J8T8</accession>
<dbReference type="Proteomes" id="UP001178507">
    <property type="component" value="Unassembled WGS sequence"/>
</dbReference>
<evidence type="ECO:0000256" key="2">
    <source>
        <dbReference type="SAM" id="Phobius"/>
    </source>
</evidence>
<keyword evidence="2" id="KW-1133">Transmembrane helix</keyword>
<proteinExistence type="predicted"/>
<evidence type="ECO:0000313" key="3">
    <source>
        <dbReference type="EMBL" id="CAJ1400588.1"/>
    </source>
</evidence>
<evidence type="ECO:0000313" key="4">
    <source>
        <dbReference type="Proteomes" id="UP001178507"/>
    </source>
</evidence>
<reference evidence="3" key="1">
    <citation type="submission" date="2023-08" db="EMBL/GenBank/DDBJ databases">
        <authorList>
            <person name="Chen Y."/>
            <person name="Shah S."/>
            <person name="Dougan E. K."/>
            <person name="Thang M."/>
            <person name="Chan C."/>
        </authorList>
    </citation>
    <scope>NUCLEOTIDE SEQUENCE</scope>
</reference>
<evidence type="ECO:0000256" key="1">
    <source>
        <dbReference type="SAM" id="MobiDB-lite"/>
    </source>
</evidence>
<dbReference type="EMBL" id="CAUJNA010003379">
    <property type="protein sequence ID" value="CAJ1400588.1"/>
    <property type="molecule type" value="Genomic_DNA"/>
</dbReference>
<name>A0AA36J8T8_9DINO</name>
<feature type="region of interest" description="Disordered" evidence="1">
    <location>
        <begin position="94"/>
        <end position="123"/>
    </location>
</feature>
<feature type="transmembrane region" description="Helical" evidence="2">
    <location>
        <begin position="141"/>
        <end position="165"/>
    </location>
</feature>
<organism evidence="3 4">
    <name type="scientific">Effrenium voratum</name>
    <dbReference type="NCBI Taxonomy" id="2562239"/>
    <lineage>
        <taxon>Eukaryota</taxon>
        <taxon>Sar</taxon>
        <taxon>Alveolata</taxon>
        <taxon>Dinophyceae</taxon>
        <taxon>Suessiales</taxon>
        <taxon>Symbiodiniaceae</taxon>
        <taxon>Effrenium</taxon>
    </lineage>
</organism>
<keyword evidence="2" id="KW-0472">Membrane</keyword>
<protein>
    <submittedName>
        <fullName evidence="3">Uncharacterized protein</fullName>
    </submittedName>
</protein>
<keyword evidence="4" id="KW-1185">Reference proteome</keyword>
<dbReference type="AlphaFoldDB" id="A0AA36J8T8"/>
<gene>
    <name evidence="3" type="ORF">EVOR1521_LOCUS23903</name>
</gene>
<sequence>MLSAAALEFSDLQELKVARLMVLLSSEWTREWNCSDASERRGLRWTSGSGMGESAIWGPSLFGRSSACDFPKYEESNECQGQKLLLQGAKHMGRAVQRTGGGQGSRRRRPSSARCEPGDEELAANPTKVTPRLLENRKFPLPMYVALAFAQADAVTLAFFMSAWLGLYSAALCWPGRMQPL</sequence>
<comment type="caution">
    <text evidence="3">The sequence shown here is derived from an EMBL/GenBank/DDBJ whole genome shotgun (WGS) entry which is preliminary data.</text>
</comment>